<dbReference type="InterPro" id="IPR050833">
    <property type="entry name" value="Poly_Biosynth_Transport"/>
</dbReference>
<evidence type="ECO:0000256" key="7">
    <source>
        <dbReference type="SAM" id="MobiDB-lite"/>
    </source>
</evidence>
<feature type="transmembrane region" description="Helical" evidence="8">
    <location>
        <begin position="142"/>
        <end position="163"/>
    </location>
</feature>
<evidence type="ECO:0000256" key="3">
    <source>
        <dbReference type="ARBA" id="ARBA00022475"/>
    </source>
</evidence>
<dbReference type="Proteomes" id="UP001198602">
    <property type="component" value="Unassembled WGS sequence"/>
</dbReference>
<keyword evidence="5 8" id="KW-1133">Transmembrane helix</keyword>
<dbReference type="PANTHER" id="PTHR30250">
    <property type="entry name" value="PST FAMILY PREDICTED COLANIC ACID TRANSPORTER"/>
    <property type="match status" value="1"/>
</dbReference>
<evidence type="ECO:0000256" key="8">
    <source>
        <dbReference type="SAM" id="Phobius"/>
    </source>
</evidence>
<evidence type="ECO:0000256" key="6">
    <source>
        <dbReference type="ARBA" id="ARBA00023136"/>
    </source>
</evidence>
<feature type="transmembrane region" description="Helical" evidence="8">
    <location>
        <begin position="471"/>
        <end position="494"/>
    </location>
</feature>
<comment type="similarity">
    <text evidence="2">Belongs to the polysaccharide synthase family.</text>
</comment>
<keyword evidence="3" id="KW-1003">Cell membrane</keyword>
<keyword evidence="6 8" id="KW-0472">Membrane</keyword>
<comment type="caution">
    <text evidence="9">The sequence shown here is derived from an EMBL/GenBank/DDBJ whole genome shotgun (WGS) entry which is preliminary data.</text>
</comment>
<dbReference type="CDD" id="cd13127">
    <property type="entry name" value="MATE_tuaB_like"/>
    <property type="match status" value="1"/>
</dbReference>
<name>A0ABS7YBF5_9BURK</name>
<dbReference type="EMBL" id="JAHYBX010000002">
    <property type="protein sequence ID" value="MCA1855859.1"/>
    <property type="molecule type" value="Genomic_DNA"/>
</dbReference>
<keyword evidence="10" id="KW-1185">Reference proteome</keyword>
<keyword evidence="4 8" id="KW-0812">Transmembrane</keyword>
<gene>
    <name evidence="9" type="ORF">LE190_07960</name>
</gene>
<organism evidence="9 10">
    <name type="scientific">Massilia hydrophila</name>
    <dbReference type="NCBI Taxonomy" id="3044279"/>
    <lineage>
        <taxon>Bacteria</taxon>
        <taxon>Pseudomonadati</taxon>
        <taxon>Pseudomonadota</taxon>
        <taxon>Betaproteobacteria</taxon>
        <taxon>Burkholderiales</taxon>
        <taxon>Oxalobacteraceae</taxon>
        <taxon>Telluria group</taxon>
        <taxon>Massilia</taxon>
    </lineage>
</organism>
<proteinExistence type="inferred from homology"/>
<evidence type="ECO:0000256" key="1">
    <source>
        <dbReference type="ARBA" id="ARBA00004651"/>
    </source>
</evidence>
<dbReference type="PANTHER" id="PTHR30250:SF10">
    <property type="entry name" value="LIPOPOLYSACCHARIDE BIOSYNTHESIS PROTEIN WZXC"/>
    <property type="match status" value="1"/>
</dbReference>
<feature type="transmembrane region" description="Helical" evidence="8">
    <location>
        <begin position="313"/>
        <end position="336"/>
    </location>
</feature>
<feature type="transmembrane region" description="Helical" evidence="8">
    <location>
        <begin position="198"/>
        <end position="218"/>
    </location>
</feature>
<feature type="transmembrane region" description="Helical" evidence="8">
    <location>
        <begin position="71"/>
        <end position="95"/>
    </location>
</feature>
<feature type="transmembrane region" description="Helical" evidence="8">
    <location>
        <begin position="107"/>
        <end position="130"/>
    </location>
</feature>
<evidence type="ECO:0000313" key="10">
    <source>
        <dbReference type="Proteomes" id="UP001198602"/>
    </source>
</evidence>
<feature type="transmembrane region" description="Helical" evidence="8">
    <location>
        <begin position="381"/>
        <end position="402"/>
    </location>
</feature>
<protein>
    <submittedName>
        <fullName evidence="9">Lipopolysaccharide biosynthesis protein</fullName>
    </submittedName>
</protein>
<dbReference type="Pfam" id="PF13440">
    <property type="entry name" value="Polysacc_synt_3"/>
    <property type="match status" value="1"/>
</dbReference>
<feature type="transmembrane region" description="Helical" evidence="8">
    <location>
        <begin position="408"/>
        <end position="429"/>
    </location>
</feature>
<dbReference type="RefSeq" id="WP_225238224.1">
    <property type="nucleotide sequence ID" value="NZ_JAHYBX010000002.1"/>
</dbReference>
<feature type="transmembrane region" description="Helical" evidence="8">
    <location>
        <begin position="175"/>
        <end position="192"/>
    </location>
</feature>
<sequence>MSGKEQDGAHGEAAQADAENQMKPAVKKRSLNSQIANGAAWMIAFKMADRSIGLISTLVLARMLAPEDFGLVSMSMVLVAAMQLLVSFGFEVHLIQNPDAGRDQFDTAWTFTVLFATVCGLVLAALAPFAADFYREPRLEMVVYALAFGFALDGFSNVGTVAFRREMRFDREFKFLLGKRLSSLVVTIPLALYLQNYWALVIGQLASTALSVALSYYMSTYRPRFSMKAKLELFHTSKWLIANNLLGFLSGRATPFLLARLTSAQWVGTYSIAAEIATMPSNELVAPINRAAFPGYAKAAHDLPTLRDTFLKVIASISMVAIPAGVGVCIVADLLVPSALGWQWLDAIPLIQVLAVYGVIRALQTNIPYVYLAMGQPRRSTIIMSIQVVIFLGVSYPAIVHWGAMGAAWASLGTAIAMIPVNQGMVAHCLGLSATQFCRPLVRPLLASAVMAAAVLAVKSQLVLRHVTLDYVLALLLCAAVGALVYVVTAYVLWRLWSRPGGAERHAFGQLENLLGKIGVRVNLVR</sequence>
<evidence type="ECO:0000313" key="9">
    <source>
        <dbReference type="EMBL" id="MCA1855859.1"/>
    </source>
</evidence>
<feature type="compositionally biased region" description="Basic and acidic residues" evidence="7">
    <location>
        <begin position="1"/>
        <end position="10"/>
    </location>
</feature>
<accession>A0ABS7YBF5</accession>
<reference evidence="9 10" key="1">
    <citation type="submission" date="2021-07" db="EMBL/GenBank/DDBJ databases">
        <title>Characterization of Violacein-producing bacteria and related species.</title>
        <authorList>
            <person name="Wilson H.S."/>
            <person name="De Leon M.E."/>
        </authorList>
    </citation>
    <scope>NUCLEOTIDE SEQUENCE [LARGE SCALE GENOMIC DNA]</scope>
    <source>
        <strain evidence="9 10">HSC-2F05</strain>
    </source>
</reference>
<feature type="region of interest" description="Disordered" evidence="7">
    <location>
        <begin position="1"/>
        <end position="23"/>
    </location>
</feature>
<comment type="subcellular location">
    <subcellularLocation>
        <location evidence="1">Cell membrane</location>
        <topology evidence="1">Multi-pass membrane protein</topology>
    </subcellularLocation>
</comment>
<evidence type="ECO:0000256" key="5">
    <source>
        <dbReference type="ARBA" id="ARBA00022989"/>
    </source>
</evidence>
<evidence type="ECO:0000256" key="2">
    <source>
        <dbReference type="ARBA" id="ARBA00007430"/>
    </source>
</evidence>
<feature type="transmembrane region" description="Helical" evidence="8">
    <location>
        <begin position="441"/>
        <end position="459"/>
    </location>
</feature>
<evidence type="ECO:0000256" key="4">
    <source>
        <dbReference type="ARBA" id="ARBA00022692"/>
    </source>
</evidence>